<dbReference type="RefSeq" id="WP_327607974.1">
    <property type="nucleotide sequence ID" value="NZ_JARZFX010000006.1"/>
</dbReference>
<evidence type="ECO:0000313" key="2">
    <source>
        <dbReference type="EMBL" id="MEC5424407.1"/>
    </source>
</evidence>
<evidence type="ECO:0000313" key="3">
    <source>
        <dbReference type="Proteomes" id="UP001335737"/>
    </source>
</evidence>
<accession>A0ABU6KGH8</accession>
<proteinExistence type="predicted"/>
<dbReference type="EMBL" id="JARZFX010000006">
    <property type="protein sequence ID" value="MEC5424407.1"/>
    <property type="molecule type" value="Genomic_DNA"/>
</dbReference>
<dbReference type="Pfam" id="PF10057">
    <property type="entry name" value="MpsC"/>
    <property type="match status" value="2"/>
</dbReference>
<reference evidence="2 3" key="1">
    <citation type="journal article" date="2024" name="Int. J. Syst. Evol. Microbiol.">
        <title>Virgibacillus tibetensis sp. nov., isolated from salt lake on the Tibetan Plateau of China.</title>
        <authorList>
            <person name="Phurbu D."/>
            <person name="Liu Z.-X."/>
            <person name="Wang R."/>
            <person name="Zheng Y.-Y."/>
            <person name="Liu H.-C."/>
            <person name="Zhou Y.-G."/>
            <person name="Yu Y.-J."/>
            <person name="Li A.-H."/>
        </authorList>
    </citation>
    <scope>NUCLEOTIDE SEQUENCE [LARGE SCALE GENOMIC DNA]</scope>
    <source>
        <strain evidence="2 3">C22-A2</strain>
    </source>
</reference>
<sequence>MDKKTVESAIASSTGRLLRDNFGKGPGSIYVTVVKPFITIYLKSFLAPMERVLLNQDNTLRVQETRDILMNELLPEIKLIFSSETGTKVSRVFYDWSLENKTGMIFAEMDSIENETDEEFLSYQAKDEVHNEIDRFTKKAQKSPRELRSFKLNSRTIISKREDILVRIEQELIESGFEKQLRISKRRLEKNLINRGFLESVLNQEIQDIFVDWDFHNDIGYVIFVLLPDKVKLKEED</sequence>
<gene>
    <name evidence="2" type="ORF">QGM71_12980</name>
</gene>
<dbReference type="InterPro" id="IPR018745">
    <property type="entry name" value="MpsC"/>
</dbReference>
<evidence type="ECO:0000259" key="1">
    <source>
        <dbReference type="Pfam" id="PF10057"/>
    </source>
</evidence>
<organism evidence="2 3">
    <name type="scientific">Virgibacillus tibetensis</name>
    <dbReference type="NCBI Taxonomy" id="3042313"/>
    <lineage>
        <taxon>Bacteria</taxon>
        <taxon>Bacillati</taxon>
        <taxon>Bacillota</taxon>
        <taxon>Bacilli</taxon>
        <taxon>Bacillales</taxon>
        <taxon>Bacillaceae</taxon>
        <taxon>Virgibacillus</taxon>
    </lineage>
</organism>
<feature type="domain" description="Na+-translocating membrane potential-generating system MpsC" evidence="1">
    <location>
        <begin position="125"/>
        <end position="226"/>
    </location>
</feature>
<protein>
    <submittedName>
        <fullName evidence="2">Na-translocating system protein MpsC family protein</fullName>
    </submittedName>
</protein>
<name>A0ABU6KGH8_9BACI</name>
<dbReference type="Proteomes" id="UP001335737">
    <property type="component" value="Unassembled WGS sequence"/>
</dbReference>
<keyword evidence="3" id="KW-1185">Reference proteome</keyword>
<feature type="domain" description="Na+-translocating membrane potential-generating system MpsC" evidence="1">
    <location>
        <begin position="3"/>
        <end position="109"/>
    </location>
</feature>
<comment type="caution">
    <text evidence="2">The sequence shown here is derived from an EMBL/GenBank/DDBJ whole genome shotgun (WGS) entry which is preliminary data.</text>
</comment>